<dbReference type="Pfam" id="PF04092">
    <property type="entry name" value="SAG"/>
    <property type="match status" value="2"/>
</dbReference>
<dbReference type="GO" id="GO:0016020">
    <property type="term" value="C:membrane"/>
    <property type="evidence" value="ECO:0007669"/>
    <property type="project" value="InterPro"/>
</dbReference>
<dbReference type="Proteomes" id="UP000221165">
    <property type="component" value="Unassembled WGS sequence"/>
</dbReference>
<dbReference type="RefSeq" id="XP_067922801.1">
    <property type="nucleotide sequence ID" value="XM_068065230.1"/>
</dbReference>
<sequence>MSGSVTAPAPDGGICFFFRTKKSPFLHEKLNGFPAFFGLLAALIFLSRLTGCVLGSDSVNEPAKSSKVTGQVATCAAPAAASPSPAMLAGNMSQADPTFELVCQGGEAVPIDLAKVCRQSTTSRPQNKGTPLSECRTHSGATQYRLADILLSGAKAAWKSVPAPVGEPRKFQLAIPKDEFPVVDEKFFVGCMQPEKPESSCQVNITVSARTSEVSADNVVTCAYGKDSNKSPVDVNLTTKKNSFTLECRSDVVPADYKQLYCSGSSVDECSPKKLTSLLPRAEPSWWKTVDSLHTVKLTEDKFPSADTVFLMGCQKPAKGGVTACSVKVTIKAPTTSGVERDSYSLRVVYGVILVAGSLLASI</sequence>
<feature type="domain" description="SRS" evidence="1">
    <location>
        <begin position="71"/>
        <end position="207"/>
    </location>
</feature>
<comment type="caution">
    <text evidence="2">The sequence shown here is derived from an EMBL/GenBank/DDBJ whole genome shotgun (WGS) entry which is preliminary data.</text>
</comment>
<dbReference type="InterPro" id="IPR028352">
    <property type="entry name" value="Surface_antig_SAG1"/>
</dbReference>
<protein>
    <submittedName>
        <fullName evidence="2">Srs domain-containing protein</fullName>
    </submittedName>
</protein>
<dbReference type="InterPro" id="IPR036755">
    <property type="entry name" value="SRS_dom_sf"/>
</dbReference>
<dbReference type="InterPro" id="IPR007226">
    <property type="entry name" value="SRS_dom"/>
</dbReference>
<gene>
    <name evidence="2" type="ORF">CSUI_005050</name>
</gene>
<evidence type="ECO:0000313" key="3">
    <source>
        <dbReference type="Proteomes" id="UP000221165"/>
    </source>
</evidence>
<reference evidence="2 3" key="1">
    <citation type="journal article" date="2017" name="Int. J. Parasitol.">
        <title>The genome of the protozoan parasite Cystoisospora suis and a reverse vaccinology approach to identify vaccine candidates.</title>
        <authorList>
            <person name="Palmieri N."/>
            <person name="Shrestha A."/>
            <person name="Ruttkowski B."/>
            <person name="Beck T."/>
            <person name="Vogl C."/>
            <person name="Tomley F."/>
            <person name="Blake D.P."/>
            <person name="Joachim A."/>
        </authorList>
    </citation>
    <scope>NUCLEOTIDE SEQUENCE [LARGE SCALE GENOMIC DNA]</scope>
    <source>
        <strain evidence="2 3">Wien I</strain>
    </source>
</reference>
<name>A0A2C6KV55_9APIC</name>
<feature type="domain" description="SRS" evidence="1">
    <location>
        <begin position="218"/>
        <end position="331"/>
    </location>
</feature>
<keyword evidence="3" id="KW-1185">Reference proteome</keyword>
<dbReference type="VEuPathDB" id="ToxoDB:CSUI_005050"/>
<dbReference type="GeneID" id="94428441"/>
<dbReference type="SUPFAM" id="SSF74877">
    <property type="entry name" value="Major surface antigen p30, SAG1"/>
    <property type="match status" value="2"/>
</dbReference>
<dbReference type="Gene3D" id="2.60.40.1320">
    <property type="entry name" value="SRS domain"/>
    <property type="match status" value="2"/>
</dbReference>
<evidence type="ECO:0000259" key="1">
    <source>
        <dbReference type="Pfam" id="PF04092"/>
    </source>
</evidence>
<accession>A0A2C6KV55</accession>
<proteinExistence type="predicted"/>
<dbReference type="EMBL" id="MIGC01002417">
    <property type="protein sequence ID" value="PHJ21117.1"/>
    <property type="molecule type" value="Genomic_DNA"/>
</dbReference>
<organism evidence="2 3">
    <name type="scientific">Cystoisospora suis</name>
    <dbReference type="NCBI Taxonomy" id="483139"/>
    <lineage>
        <taxon>Eukaryota</taxon>
        <taxon>Sar</taxon>
        <taxon>Alveolata</taxon>
        <taxon>Apicomplexa</taxon>
        <taxon>Conoidasida</taxon>
        <taxon>Coccidia</taxon>
        <taxon>Eucoccidiorida</taxon>
        <taxon>Eimeriorina</taxon>
        <taxon>Sarcocystidae</taxon>
        <taxon>Cystoisospora</taxon>
    </lineage>
</organism>
<dbReference type="PRINTS" id="PR01801">
    <property type="entry name" value="SURFCEANTIGN"/>
</dbReference>
<dbReference type="AlphaFoldDB" id="A0A2C6KV55"/>
<evidence type="ECO:0000313" key="2">
    <source>
        <dbReference type="EMBL" id="PHJ21117.1"/>
    </source>
</evidence>